<protein>
    <submittedName>
        <fullName evidence="2">Uncharacterized protein</fullName>
    </submittedName>
</protein>
<accession>A0ABX3H196</accession>
<organism evidence="2 3">
    <name type="scientific">Paenibacillus borealis</name>
    <dbReference type="NCBI Taxonomy" id="160799"/>
    <lineage>
        <taxon>Bacteria</taxon>
        <taxon>Bacillati</taxon>
        <taxon>Bacillota</taxon>
        <taxon>Bacilli</taxon>
        <taxon>Bacillales</taxon>
        <taxon>Paenibacillaceae</taxon>
        <taxon>Paenibacillus</taxon>
    </lineage>
</organism>
<keyword evidence="1" id="KW-0812">Transmembrane</keyword>
<dbReference type="Proteomes" id="UP000187412">
    <property type="component" value="Unassembled WGS sequence"/>
</dbReference>
<evidence type="ECO:0000313" key="2">
    <source>
        <dbReference type="EMBL" id="OMD43263.1"/>
    </source>
</evidence>
<feature type="transmembrane region" description="Helical" evidence="1">
    <location>
        <begin position="16"/>
        <end position="36"/>
    </location>
</feature>
<reference evidence="2 3" key="1">
    <citation type="submission" date="2016-10" db="EMBL/GenBank/DDBJ databases">
        <title>Paenibacillus species isolates.</title>
        <authorList>
            <person name="Beno S.M."/>
        </authorList>
    </citation>
    <scope>NUCLEOTIDE SEQUENCE [LARGE SCALE GENOMIC DNA]</scope>
    <source>
        <strain evidence="2 3">FSL H7-0744</strain>
    </source>
</reference>
<comment type="caution">
    <text evidence="2">The sequence shown here is derived from an EMBL/GenBank/DDBJ whole genome shotgun (WGS) entry which is preliminary data.</text>
</comment>
<sequence length="95" mass="10413">MEETPGSNLFYLSENGFLIISALLGITIIIGILLALSFFRKNLTGKKLMLFGAELIFLGLIFNAIVDYKVRYPSLSFLTILLGAIISVIGLLSKD</sequence>
<dbReference type="RefSeq" id="WP_076113158.1">
    <property type="nucleotide sequence ID" value="NZ_MPTB01000036.1"/>
</dbReference>
<dbReference type="EMBL" id="MPTB01000036">
    <property type="protein sequence ID" value="OMD43263.1"/>
    <property type="molecule type" value="Genomic_DNA"/>
</dbReference>
<keyword evidence="1" id="KW-0472">Membrane</keyword>
<feature type="transmembrane region" description="Helical" evidence="1">
    <location>
        <begin position="72"/>
        <end position="92"/>
    </location>
</feature>
<evidence type="ECO:0000256" key="1">
    <source>
        <dbReference type="SAM" id="Phobius"/>
    </source>
</evidence>
<keyword evidence="1" id="KW-1133">Transmembrane helix</keyword>
<feature type="transmembrane region" description="Helical" evidence="1">
    <location>
        <begin position="48"/>
        <end position="66"/>
    </location>
</feature>
<name>A0ABX3H196_PAEBO</name>
<gene>
    <name evidence="2" type="ORF">BSK56_24515</name>
</gene>
<evidence type="ECO:0000313" key="3">
    <source>
        <dbReference type="Proteomes" id="UP000187412"/>
    </source>
</evidence>
<keyword evidence="3" id="KW-1185">Reference proteome</keyword>
<proteinExistence type="predicted"/>